<dbReference type="SUPFAM" id="SSF52218">
    <property type="entry name" value="Flavoproteins"/>
    <property type="match status" value="1"/>
</dbReference>
<dbReference type="Proteomes" id="UP000272474">
    <property type="component" value="Unassembled WGS sequence"/>
</dbReference>
<dbReference type="GO" id="GO:0016491">
    <property type="term" value="F:oxidoreductase activity"/>
    <property type="evidence" value="ECO:0007669"/>
    <property type="project" value="InterPro"/>
</dbReference>
<sequence>MTTTGQANRAIRLQVIVASNRPGGNGRPVGEWVAARAAEHGAFEVRLVDLAAVRLPFLDEPELPSTGDYRHRHTKEWSATVAAAEAFVLVMPMYNGGYGAVLKNALDFLYAEWHGKPVALVSYSAGATGGAPAAKMIRPVLRRLALRVTAAATAIPHVGTLIAPDGGLSAPAALAASLAAQLDELAAAHREPGPGPAA</sequence>
<dbReference type="PANTHER" id="PTHR30543:SF21">
    <property type="entry name" value="NAD(P)H-DEPENDENT FMN REDUCTASE LOT6"/>
    <property type="match status" value="1"/>
</dbReference>
<dbReference type="GO" id="GO:0010181">
    <property type="term" value="F:FMN binding"/>
    <property type="evidence" value="ECO:0007669"/>
    <property type="project" value="TreeGrafter"/>
</dbReference>
<evidence type="ECO:0000259" key="1">
    <source>
        <dbReference type="Pfam" id="PF03358"/>
    </source>
</evidence>
<evidence type="ECO:0000313" key="3">
    <source>
        <dbReference type="Proteomes" id="UP000272474"/>
    </source>
</evidence>
<dbReference type="OrthoDB" id="9812295at2"/>
<gene>
    <name evidence="2" type="ORF">D7294_19985</name>
</gene>
<comment type="caution">
    <text evidence="2">The sequence shown here is derived from an EMBL/GenBank/DDBJ whole genome shotgun (WGS) entry which is preliminary data.</text>
</comment>
<keyword evidence="3" id="KW-1185">Reference proteome</keyword>
<proteinExistence type="predicted"/>
<dbReference type="GO" id="GO:0005829">
    <property type="term" value="C:cytosol"/>
    <property type="evidence" value="ECO:0007669"/>
    <property type="project" value="TreeGrafter"/>
</dbReference>
<reference evidence="2 3" key="1">
    <citation type="journal article" date="2014" name="Int. J. Syst. Evol. Microbiol.">
        <title>Streptomyces hoynatensis sp. nov., isolated from deep marine sediment.</title>
        <authorList>
            <person name="Veyisoglu A."/>
            <person name="Sahin N."/>
        </authorList>
    </citation>
    <scope>NUCLEOTIDE SEQUENCE [LARGE SCALE GENOMIC DNA]</scope>
    <source>
        <strain evidence="2 3">KCTC 29097</strain>
    </source>
</reference>
<dbReference type="InterPro" id="IPR050712">
    <property type="entry name" value="NAD(P)H-dep_reductase"/>
</dbReference>
<dbReference type="EMBL" id="RBAL01000012">
    <property type="protein sequence ID" value="RKN39725.1"/>
    <property type="molecule type" value="Genomic_DNA"/>
</dbReference>
<dbReference type="Pfam" id="PF03358">
    <property type="entry name" value="FMN_red"/>
    <property type="match status" value="1"/>
</dbReference>
<dbReference type="AlphaFoldDB" id="A0A3A9YUR4"/>
<evidence type="ECO:0000313" key="2">
    <source>
        <dbReference type="EMBL" id="RKN39725.1"/>
    </source>
</evidence>
<accession>A0A3A9YUR4</accession>
<protein>
    <submittedName>
        <fullName evidence="2">NADPH-dependent oxidoreductase</fullName>
    </submittedName>
</protein>
<dbReference type="Gene3D" id="3.40.50.360">
    <property type="match status" value="1"/>
</dbReference>
<organism evidence="2 3">
    <name type="scientific">Streptomyces hoynatensis</name>
    <dbReference type="NCBI Taxonomy" id="1141874"/>
    <lineage>
        <taxon>Bacteria</taxon>
        <taxon>Bacillati</taxon>
        <taxon>Actinomycetota</taxon>
        <taxon>Actinomycetes</taxon>
        <taxon>Kitasatosporales</taxon>
        <taxon>Streptomycetaceae</taxon>
        <taxon>Streptomyces</taxon>
    </lineage>
</organism>
<dbReference type="RefSeq" id="WP_120681720.1">
    <property type="nucleotide sequence ID" value="NZ_RBAL01000012.1"/>
</dbReference>
<dbReference type="InterPro" id="IPR005025">
    <property type="entry name" value="FMN_Rdtase-like_dom"/>
</dbReference>
<feature type="domain" description="NADPH-dependent FMN reductase-like" evidence="1">
    <location>
        <begin position="12"/>
        <end position="153"/>
    </location>
</feature>
<dbReference type="InterPro" id="IPR029039">
    <property type="entry name" value="Flavoprotein-like_sf"/>
</dbReference>
<dbReference type="PANTHER" id="PTHR30543">
    <property type="entry name" value="CHROMATE REDUCTASE"/>
    <property type="match status" value="1"/>
</dbReference>
<name>A0A3A9YUR4_9ACTN</name>